<reference evidence="1 2" key="1">
    <citation type="submission" date="2014-12" db="EMBL/GenBank/DDBJ databases">
        <title>Draft genome sequences of 29 type strains of Enterococci.</title>
        <authorList>
            <person name="Zhong Z."/>
            <person name="Sun Z."/>
            <person name="Liu W."/>
            <person name="Zhang W."/>
            <person name="Zhang H."/>
        </authorList>
    </citation>
    <scope>NUCLEOTIDE SEQUENCE [LARGE SCALE GENOMIC DNA]</scope>
    <source>
        <strain evidence="1 2">DSM 15687</strain>
    </source>
</reference>
<protein>
    <submittedName>
        <fullName evidence="1">Uncharacterized protein</fullName>
    </submittedName>
</protein>
<name>A0A1L8WRF0_9ENTE</name>
<evidence type="ECO:0000313" key="1">
    <source>
        <dbReference type="EMBL" id="OJG83586.1"/>
    </source>
</evidence>
<keyword evidence="2" id="KW-1185">Reference proteome</keyword>
<proteinExistence type="predicted"/>
<dbReference type="RefSeq" id="WP_071854731.1">
    <property type="nucleotide sequence ID" value="NZ_JXLB01000003.1"/>
</dbReference>
<gene>
    <name evidence="1" type="ORF">RV14_GL001464</name>
</gene>
<accession>A0A1L8WRF0</accession>
<sequence length="151" mass="16095">MLGLEKELNSPQVKLALHSKATNQQAMFDYFAKKYDGAQVTYVGGKATDVSETFYVGGYDVFVSNKSALNYCRTQLATTATLLQANGTLGGALLEGPAGTLIGLLGATILAGRFKEGSHTMRNWINVDSSKGGSQMTLTEEFLIATLNTTS</sequence>
<evidence type="ECO:0000313" key="2">
    <source>
        <dbReference type="Proteomes" id="UP000182152"/>
    </source>
</evidence>
<comment type="caution">
    <text evidence="1">The sequence shown here is derived from an EMBL/GenBank/DDBJ whole genome shotgun (WGS) entry which is preliminary data.</text>
</comment>
<dbReference type="AlphaFoldDB" id="A0A1L8WRF0"/>
<dbReference type="EMBL" id="JXLB01000003">
    <property type="protein sequence ID" value="OJG83586.1"/>
    <property type="molecule type" value="Genomic_DNA"/>
</dbReference>
<dbReference type="Proteomes" id="UP000182152">
    <property type="component" value="Unassembled WGS sequence"/>
</dbReference>
<organism evidence="1 2">
    <name type="scientific">Enterococcus ratti</name>
    <dbReference type="NCBI Taxonomy" id="150033"/>
    <lineage>
        <taxon>Bacteria</taxon>
        <taxon>Bacillati</taxon>
        <taxon>Bacillota</taxon>
        <taxon>Bacilli</taxon>
        <taxon>Lactobacillales</taxon>
        <taxon>Enterococcaceae</taxon>
        <taxon>Enterococcus</taxon>
    </lineage>
</organism>